<feature type="region of interest" description="Disordered" evidence="1">
    <location>
        <begin position="1"/>
        <end position="73"/>
    </location>
</feature>
<protein>
    <submittedName>
        <fullName evidence="2">Uncharacterized protein</fullName>
    </submittedName>
</protein>
<dbReference type="AlphaFoldDB" id="A0A1B9GHV5"/>
<accession>A0A1B9GHV5</accession>
<sequence>MPLTKANLSQGWQADSSNRSPSTSPTSDNSHSLHPSRDSQRVSEPTDGANDQDEYDNRVPGVGIPSSASRATGASLFPHPAQVSAWIGQGGSSWVPSQLGGLSIGPEGTFSWAEGTGTSDARHSSVYKDACAFNKAATVIRREFANPCSTRDISQHVHKAFSEAKWMSVRHTLASDLKESLTATYDELGRAKEIIDEDVIASGRVRTDRSDVDFEPYDAIDSRKQAFLKRLDDQVQIARAGGTSLGTPPSPTSIQPPLPA</sequence>
<gene>
    <name evidence="2" type="ORF">I316_07724</name>
</gene>
<dbReference type="EMBL" id="KV700145">
    <property type="protein sequence ID" value="OCF30596.1"/>
    <property type="molecule type" value="Genomic_DNA"/>
</dbReference>
<feature type="compositionally biased region" description="Low complexity" evidence="1">
    <location>
        <begin position="15"/>
        <end position="32"/>
    </location>
</feature>
<feature type="compositionally biased region" description="Polar residues" evidence="1">
    <location>
        <begin position="1"/>
        <end position="14"/>
    </location>
</feature>
<organism evidence="2 3">
    <name type="scientific">Kwoniella heveanensis BCC8398</name>
    <dbReference type="NCBI Taxonomy" id="1296120"/>
    <lineage>
        <taxon>Eukaryota</taxon>
        <taxon>Fungi</taxon>
        <taxon>Dikarya</taxon>
        <taxon>Basidiomycota</taxon>
        <taxon>Agaricomycotina</taxon>
        <taxon>Tremellomycetes</taxon>
        <taxon>Tremellales</taxon>
        <taxon>Cryptococcaceae</taxon>
        <taxon>Kwoniella</taxon>
    </lineage>
</organism>
<proteinExistence type="predicted"/>
<evidence type="ECO:0000313" key="3">
    <source>
        <dbReference type="Proteomes" id="UP000092666"/>
    </source>
</evidence>
<name>A0A1B9GHV5_9TREE</name>
<feature type="compositionally biased region" description="Pro residues" evidence="1">
    <location>
        <begin position="248"/>
        <end position="260"/>
    </location>
</feature>
<reference evidence="2 3" key="1">
    <citation type="submission" date="2013-07" db="EMBL/GenBank/DDBJ databases">
        <title>The Genome Sequence of Cryptococcus heveanensis BCC8398.</title>
        <authorList>
            <consortium name="The Broad Institute Genome Sequencing Platform"/>
            <person name="Cuomo C."/>
            <person name="Litvintseva A."/>
            <person name="Chen Y."/>
            <person name="Heitman J."/>
            <person name="Sun S."/>
            <person name="Springer D."/>
            <person name="Dromer F."/>
            <person name="Young S.K."/>
            <person name="Zeng Q."/>
            <person name="Gargeya S."/>
            <person name="Fitzgerald M."/>
            <person name="Abouelleil A."/>
            <person name="Alvarado L."/>
            <person name="Berlin A.M."/>
            <person name="Chapman S.B."/>
            <person name="Dewar J."/>
            <person name="Goldberg J."/>
            <person name="Griggs A."/>
            <person name="Gujja S."/>
            <person name="Hansen M."/>
            <person name="Howarth C."/>
            <person name="Imamovic A."/>
            <person name="Larimer J."/>
            <person name="McCowan C."/>
            <person name="Murphy C."/>
            <person name="Pearson M."/>
            <person name="Priest M."/>
            <person name="Roberts A."/>
            <person name="Saif S."/>
            <person name="Shea T."/>
            <person name="Sykes S."/>
            <person name="Wortman J."/>
            <person name="Nusbaum C."/>
            <person name="Birren B."/>
        </authorList>
    </citation>
    <scope>NUCLEOTIDE SEQUENCE [LARGE SCALE GENOMIC DNA]</scope>
    <source>
        <strain evidence="2 3">BCC8398</strain>
    </source>
</reference>
<evidence type="ECO:0000313" key="2">
    <source>
        <dbReference type="EMBL" id="OCF30596.1"/>
    </source>
</evidence>
<keyword evidence="3" id="KW-1185">Reference proteome</keyword>
<evidence type="ECO:0000256" key="1">
    <source>
        <dbReference type="SAM" id="MobiDB-lite"/>
    </source>
</evidence>
<reference evidence="3" key="2">
    <citation type="submission" date="2013-12" db="EMBL/GenBank/DDBJ databases">
        <title>Evolution of pathogenesis and genome organization in the Tremellales.</title>
        <authorList>
            <person name="Cuomo C."/>
            <person name="Litvintseva A."/>
            <person name="Heitman J."/>
            <person name="Chen Y."/>
            <person name="Sun S."/>
            <person name="Springer D."/>
            <person name="Dromer F."/>
            <person name="Young S."/>
            <person name="Zeng Q."/>
            <person name="Chapman S."/>
            <person name="Gujja S."/>
            <person name="Saif S."/>
            <person name="Birren B."/>
        </authorList>
    </citation>
    <scope>NUCLEOTIDE SEQUENCE [LARGE SCALE GENOMIC DNA]</scope>
    <source>
        <strain evidence="3">BCC8398</strain>
    </source>
</reference>
<dbReference type="Proteomes" id="UP000092666">
    <property type="component" value="Unassembled WGS sequence"/>
</dbReference>
<feature type="region of interest" description="Disordered" evidence="1">
    <location>
        <begin position="239"/>
        <end position="260"/>
    </location>
</feature>